<dbReference type="EMBL" id="DAEPXK010000005">
    <property type="protein sequence ID" value="HBH1541237.1"/>
    <property type="molecule type" value="Genomic_DNA"/>
</dbReference>
<evidence type="ECO:0000256" key="6">
    <source>
        <dbReference type="SAM" id="Phobius"/>
    </source>
</evidence>
<gene>
    <name evidence="12" type="primary">lrgA</name>
    <name evidence="9" type="ORF">BN1095_340192</name>
    <name evidence="8" type="ORF">BN1096_580015</name>
    <name evidence="7" type="ORF">BN1097_560014</name>
    <name evidence="10" type="ORF">KRM00_000695</name>
    <name evidence="11" type="ORF">KRQ00_002767</name>
    <name evidence="15" type="ORF">SAMEA1402366_00735</name>
    <name evidence="13" type="ORF">SAMEA1402399_02157</name>
    <name evidence="14" type="ORF">SAMEA1710456_00880</name>
    <name evidence="12" type="ORF">SAMEA3375112_00347</name>
</gene>
<evidence type="ECO:0000256" key="2">
    <source>
        <dbReference type="ARBA" id="ARBA00022475"/>
    </source>
</evidence>
<protein>
    <submittedName>
        <fullName evidence="12">Antiholin-like protein LrgA</fullName>
    </submittedName>
    <submittedName>
        <fullName evidence="10">CidA/LrgA family protein</fullName>
    </submittedName>
    <submittedName>
        <fullName evidence="7">Murein hydrolase regulator LrgA</fullName>
    </submittedName>
    <submittedName>
        <fullName evidence="8 13">Transporter, LrgA family</fullName>
    </submittedName>
</protein>
<proteinExistence type="predicted"/>
<keyword evidence="5 6" id="KW-0472">Membrane</keyword>
<keyword evidence="3 6" id="KW-0812">Transmembrane</keyword>
<dbReference type="EMBL" id="CAAJVP010000002">
    <property type="protein sequence ID" value="VHX96849.1"/>
    <property type="molecule type" value="Genomic_DNA"/>
</dbReference>
<evidence type="ECO:0000313" key="18">
    <source>
        <dbReference type="Proteomes" id="UP000372533"/>
    </source>
</evidence>
<dbReference type="EMBL" id="LK932511">
    <property type="protein sequence ID" value="CDS86873.1"/>
    <property type="molecule type" value="Genomic_DNA"/>
</dbReference>
<evidence type="ECO:0000313" key="14">
    <source>
        <dbReference type="EMBL" id="VFD53415.1"/>
    </source>
</evidence>
<dbReference type="KEGG" id="pdf:CD630DERM_14390"/>
<dbReference type="EMBL" id="CAADAT010000003">
    <property type="protein sequence ID" value="VFD53415.1"/>
    <property type="molecule type" value="Genomic_DNA"/>
</dbReference>
<dbReference type="Proteomes" id="UP000878956">
    <property type="component" value="Unassembled WGS sequence"/>
</dbReference>
<dbReference type="Pfam" id="PF03788">
    <property type="entry name" value="LrgA"/>
    <property type="match status" value="1"/>
</dbReference>
<dbReference type="GeneID" id="66353845"/>
<dbReference type="EMBL" id="LK933005">
    <property type="protein sequence ID" value="CDT21117.1"/>
    <property type="molecule type" value="Genomic_DNA"/>
</dbReference>
<name>A0A031WEQ6_CLODI</name>
<dbReference type="Proteomes" id="UP000411588">
    <property type="component" value="Unassembled WGS sequence"/>
</dbReference>
<evidence type="ECO:0000313" key="13">
    <source>
        <dbReference type="EMBL" id="VFD32663.1"/>
    </source>
</evidence>
<dbReference type="PANTHER" id="PTHR33931">
    <property type="entry name" value="HOLIN-LIKE PROTEIN CIDA-RELATED"/>
    <property type="match status" value="1"/>
</dbReference>
<dbReference type="OMA" id="MSVMFIP"/>
<feature type="transmembrane region" description="Helical" evidence="6">
    <location>
        <begin position="89"/>
        <end position="109"/>
    </location>
</feature>
<evidence type="ECO:0000313" key="8">
    <source>
        <dbReference type="EMBL" id="CDS86873.1"/>
    </source>
</evidence>
<evidence type="ECO:0000313" key="12">
    <source>
        <dbReference type="EMBL" id="SJR84434.1"/>
    </source>
</evidence>
<dbReference type="Proteomes" id="UP000346772">
    <property type="component" value="Unassembled WGS sequence"/>
</dbReference>
<reference evidence="7" key="1">
    <citation type="submission" date="2014-07" db="EMBL/GenBank/DDBJ databases">
        <authorList>
            <person name="Monot Marc"/>
        </authorList>
    </citation>
    <scope>NUCLEOTIDE SEQUENCE</scope>
    <source>
        <strain evidence="9">7032989</strain>
        <strain evidence="7">7032994</strain>
    </source>
</reference>
<evidence type="ECO:0000313" key="17">
    <source>
        <dbReference type="Proteomes" id="UP000346772"/>
    </source>
</evidence>
<evidence type="ECO:0000313" key="7">
    <source>
        <dbReference type="EMBL" id="CDS86420.1"/>
    </source>
</evidence>
<dbReference type="PATRIC" id="fig|1496.1371.peg.3200"/>
<feature type="transmembrane region" description="Helical" evidence="6">
    <location>
        <begin position="56"/>
        <end position="77"/>
    </location>
</feature>
<evidence type="ECO:0000256" key="3">
    <source>
        <dbReference type="ARBA" id="ARBA00022692"/>
    </source>
</evidence>
<keyword evidence="2" id="KW-1003">Cell membrane</keyword>
<comment type="subcellular location">
    <subcellularLocation>
        <location evidence="1">Cell membrane</location>
        <topology evidence="1">Multi-pass membrane protein</topology>
    </subcellularLocation>
</comment>
<evidence type="ECO:0000256" key="4">
    <source>
        <dbReference type="ARBA" id="ARBA00022989"/>
    </source>
</evidence>
<evidence type="ECO:0000313" key="9">
    <source>
        <dbReference type="EMBL" id="CDT21117.1"/>
    </source>
</evidence>
<dbReference type="Proteomes" id="UP000189137">
    <property type="component" value="Unassembled WGS sequence"/>
</dbReference>
<reference evidence="12 16" key="2">
    <citation type="submission" date="2017-02" db="EMBL/GenBank/DDBJ databases">
        <authorList>
            <consortium name="Pathogen Informatics"/>
        </authorList>
    </citation>
    <scope>NUCLEOTIDE SEQUENCE [LARGE SCALE GENOMIC DNA]</scope>
    <source>
        <strain evidence="14 17">078GUE027</strain>
        <strain evidence="13">Clo34</strain>
        <strain evidence="19">clo34</strain>
        <strain evidence="15">Tl291</strain>
        <strain evidence="18">tl291</strain>
        <strain evidence="12 16">VRECD0157</strain>
    </source>
</reference>
<sequence>MKVFNQLVIILSIWVIGEYISSFIQGIILIPGSIVGMLLLFLLLQFKVLDLSSIENVSGFFLDNMAIFFIPAGVSLIKSLDLIRENVLVLLLVICLSTLIVMYTTGIIVEKMIKKKEEGQKNV</sequence>
<dbReference type="GO" id="GO:0005886">
    <property type="term" value="C:plasma membrane"/>
    <property type="evidence" value="ECO:0007669"/>
    <property type="project" value="UniProtKB-SubCell"/>
</dbReference>
<dbReference type="Proteomes" id="UP000372533">
    <property type="component" value="Unassembled WGS sequence"/>
</dbReference>
<evidence type="ECO:0000313" key="15">
    <source>
        <dbReference type="EMBL" id="VHX96849.1"/>
    </source>
</evidence>
<dbReference type="RefSeq" id="WP_003419862.1">
    <property type="nucleotide sequence ID" value="NZ_AP025558.1"/>
</dbReference>
<evidence type="ECO:0000256" key="1">
    <source>
        <dbReference type="ARBA" id="ARBA00004651"/>
    </source>
</evidence>
<evidence type="ECO:0000313" key="11">
    <source>
        <dbReference type="EMBL" id="HBH2620985.1"/>
    </source>
</evidence>
<evidence type="ECO:0000256" key="5">
    <source>
        <dbReference type="ARBA" id="ARBA00023136"/>
    </source>
</evidence>
<dbReference type="Proteomes" id="UP000879542">
    <property type="component" value="Unassembled WGS sequence"/>
</dbReference>
<keyword evidence="7" id="KW-0378">Hydrolase</keyword>
<dbReference type="OrthoDB" id="3176438at2"/>
<dbReference type="AlphaFoldDB" id="A0A031WEQ6"/>
<dbReference type="EMBL" id="CAADAN010000007">
    <property type="protein sequence ID" value="VFD32663.1"/>
    <property type="molecule type" value="Genomic_DNA"/>
</dbReference>
<reference evidence="10" key="4">
    <citation type="submission" date="2021-06" db="EMBL/GenBank/DDBJ databases">
        <authorList>
            <consortium name="NCBI Pathogen Detection Project"/>
        </authorList>
    </citation>
    <scope>NUCLEOTIDE SEQUENCE</scope>
    <source>
        <strain evidence="11">Clostridioides</strain>
        <strain evidence="10">HN1000</strain>
    </source>
</reference>
<accession>A0A031WEQ6</accession>
<reference evidence="10" key="3">
    <citation type="journal article" date="2018" name="Genome Biol.">
        <title>SKESA: strategic k-mer extension for scrupulous assemblies.</title>
        <authorList>
            <person name="Souvorov A."/>
            <person name="Agarwala R."/>
            <person name="Lipman D.J."/>
        </authorList>
    </citation>
    <scope>NUCLEOTIDE SEQUENCE</scope>
    <source>
        <strain evidence="11">Clostridioides</strain>
        <strain evidence="10">HN1000</strain>
    </source>
</reference>
<dbReference type="PANTHER" id="PTHR33931:SF2">
    <property type="entry name" value="HOLIN-LIKE PROTEIN CIDA"/>
    <property type="match status" value="1"/>
</dbReference>
<dbReference type="EMBL" id="DAEQIJ010000014">
    <property type="protein sequence ID" value="HBH2620985.1"/>
    <property type="molecule type" value="Genomic_DNA"/>
</dbReference>
<organism evidence="12 16">
    <name type="scientific">Clostridioides difficile</name>
    <name type="common">Peptoclostridium difficile</name>
    <dbReference type="NCBI Taxonomy" id="1496"/>
    <lineage>
        <taxon>Bacteria</taxon>
        <taxon>Bacillati</taxon>
        <taxon>Bacillota</taxon>
        <taxon>Clostridia</taxon>
        <taxon>Peptostreptococcales</taxon>
        <taxon>Peptostreptococcaceae</taxon>
        <taxon>Clostridioides</taxon>
    </lineage>
</organism>
<keyword evidence="4 6" id="KW-1133">Transmembrane helix</keyword>
<dbReference type="InterPro" id="IPR005538">
    <property type="entry name" value="LrgA/CidA"/>
</dbReference>
<dbReference type="EMBL" id="LK932394">
    <property type="protein sequence ID" value="CDS86420.1"/>
    <property type="molecule type" value="Genomic_DNA"/>
</dbReference>
<feature type="transmembrane region" description="Helical" evidence="6">
    <location>
        <begin position="20"/>
        <end position="44"/>
    </location>
</feature>
<dbReference type="EMBL" id="FUPS01000001">
    <property type="protein sequence ID" value="SJR84434.1"/>
    <property type="molecule type" value="Genomic_DNA"/>
</dbReference>
<evidence type="ECO:0000313" key="10">
    <source>
        <dbReference type="EMBL" id="HBH1541237.1"/>
    </source>
</evidence>
<evidence type="ECO:0000313" key="19">
    <source>
        <dbReference type="Proteomes" id="UP000411588"/>
    </source>
</evidence>
<dbReference type="GO" id="GO:0016787">
    <property type="term" value="F:hydrolase activity"/>
    <property type="evidence" value="ECO:0007669"/>
    <property type="project" value="UniProtKB-KW"/>
</dbReference>
<evidence type="ECO:0000313" key="16">
    <source>
        <dbReference type="Proteomes" id="UP000189137"/>
    </source>
</evidence>